<dbReference type="InterPro" id="IPR036388">
    <property type="entry name" value="WH-like_DNA-bd_sf"/>
</dbReference>
<dbReference type="PANTHER" id="PTHR18964">
    <property type="entry name" value="ROK (REPRESSOR, ORF, KINASE) FAMILY"/>
    <property type="match status" value="1"/>
</dbReference>
<dbReference type="PANTHER" id="PTHR18964:SF149">
    <property type="entry name" value="BIFUNCTIONAL UDP-N-ACETYLGLUCOSAMINE 2-EPIMERASE_N-ACETYLMANNOSAMINE KINASE"/>
    <property type="match status" value="1"/>
</dbReference>
<dbReference type="PATRIC" id="fig|1449350.3.peg.118"/>
<dbReference type="InterPro" id="IPR000600">
    <property type="entry name" value="ROK"/>
</dbReference>
<dbReference type="AlphaFoldDB" id="X7EKD9"/>
<dbReference type="OrthoDB" id="9810372at2"/>
<dbReference type="InterPro" id="IPR043129">
    <property type="entry name" value="ATPase_NBD"/>
</dbReference>
<organism evidence="3 4">
    <name type="scientific">Roseivivax halodurans JCM 10272</name>
    <dbReference type="NCBI Taxonomy" id="1449350"/>
    <lineage>
        <taxon>Bacteria</taxon>
        <taxon>Pseudomonadati</taxon>
        <taxon>Pseudomonadota</taxon>
        <taxon>Alphaproteobacteria</taxon>
        <taxon>Rhodobacterales</taxon>
        <taxon>Roseobacteraceae</taxon>
        <taxon>Roseivivax</taxon>
    </lineage>
</organism>
<evidence type="ECO:0000256" key="2">
    <source>
        <dbReference type="SAM" id="MobiDB-lite"/>
    </source>
</evidence>
<dbReference type="Proteomes" id="UP000022447">
    <property type="component" value="Unassembled WGS sequence"/>
</dbReference>
<comment type="caution">
    <text evidence="3">The sequence shown here is derived from an EMBL/GenBank/DDBJ whole genome shotgun (WGS) entry which is preliminary data.</text>
</comment>
<dbReference type="Gene3D" id="1.10.10.10">
    <property type="entry name" value="Winged helix-like DNA-binding domain superfamily/Winged helix DNA-binding domain"/>
    <property type="match status" value="1"/>
</dbReference>
<keyword evidence="4" id="KW-1185">Reference proteome</keyword>
<dbReference type="EMBL" id="JALZ01000001">
    <property type="protein sequence ID" value="ETX16367.1"/>
    <property type="molecule type" value="Genomic_DNA"/>
</dbReference>
<evidence type="ECO:0000256" key="1">
    <source>
        <dbReference type="ARBA" id="ARBA00006479"/>
    </source>
</evidence>
<dbReference type="CDD" id="cd24073">
    <property type="entry name" value="ASKHA_ATPase_ROK_CYANR"/>
    <property type="match status" value="1"/>
</dbReference>
<dbReference type="RefSeq" id="WP_037257093.1">
    <property type="nucleotide sequence ID" value="NZ_JALZ01000001.1"/>
</dbReference>
<sequence>MDDVAEPQDVRAPQGYGPLIAPMSESMRPLRQQIFERVRAAGAISRAQVAKDLGISPASVTTLTSELMESGLLQEVTVPRDPLDGSRGRPPVALGVRGGAFAVCGVKLSDREHTAVVLDFAGHELASVSAPARGIEAPDAMIETLAGLVDEVAKRAGMDRSGLCAVGIGVPGFVDHATGHVHWSPVLSIRDLPFAATAEARLGLPVTLDNDANLVALAELWFGRGRQMSDFAVVTIEHGVGMGLVLNHRLYRGAQGLGMELGHIKVQLDGALCRCGQRGCLEAYVADYALAREAAVALGRLGQPVLPVSQLLETLHARAKGGDTAARTIFHRAGRYLAVGLANVVNLFDPALIILSGERMRYDYLYAEDTLSEMRRLVLDTRRPAPRIEVHAWGDLLWGYGAAALALSAVTERQIGTSREEMA</sequence>
<dbReference type="InterPro" id="IPR036390">
    <property type="entry name" value="WH_DNA-bd_sf"/>
</dbReference>
<proteinExistence type="inferred from homology"/>
<reference evidence="3 4" key="1">
    <citation type="submission" date="2014-01" db="EMBL/GenBank/DDBJ databases">
        <title>Roseivivax halodurans JCM 10272 Genome Sequencing.</title>
        <authorList>
            <person name="Lai Q."/>
            <person name="Li G."/>
            <person name="Shao Z."/>
        </authorList>
    </citation>
    <scope>NUCLEOTIDE SEQUENCE [LARGE SCALE GENOMIC DNA]</scope>
    <source>
        <strain evidence="3 4">JCM 10272</strain>
    </source>
</reference>
<dbReference type="SUPFAM" id="SSF46785">
    <property type="entry name" value="Winged helix' DNA-binding domain"/>
    <property type="match status" value="1"/>
</dbReference>
<protein>
    <submittedName>
        <fullName evidence="3">Xylose operon repressor</fullName>
    </submittedName>
</protein>
<evidence type="ECO:0000313" key="4">
    <source>
        <dbReference type="Proteomes" id="UP000022447"/>
    </source>
</evidence>
<comment type="similarity">
    <text evidence="1">Belongs to the ROK (NagC/XylR) family.</text>
</comment>
<feature type="region of interest" description="Disordered" evidence="2">
    <location>
        <begin position="1"/>
        <end position="22"/>
    </location>
</feature>
<dbReference type="Pfam" id="PF00480">
    <property type="entry name" value="ROK"/>
    <property type="match status" value="1"/>
</dbReference>
<dbReference type="SUPFAM" id="SSF53067">
    <property type="entry name" value="Actin-like ATPase domain"/>
    <property type="match status" value="1"/>
</dbReference>
<dbReference type="eggNOG" id="COG1940">
    <property type="taxonomic scope" value="Bacteria"/>
</dbReference>
<gene>
    <name evidence="3" type="ORF">OCH239_00580</name>
</gene>
<name>X7EKD9_9RHOB</name>
<dbReference type="STRING" id="1449350.OCH239_00580"/>
<accession>X7EKD9</accession>
<evidence type="ECO:0000313" key="3">
    <source>
        <dbReference type="EMBL" id="ETX16367.1"/>
    </source>
</evidence>
<dbReference type="Gene3D" id="3.30.420.40">
    <property type="match status" value="2"/>
</dbReference>